<sequence>MQKRLGWPARLAISAAVVAVASVVAIRTLGSEEEEHAAAANYGAILEAAVEASDTQPECNAASVANRAGMSGSEAKADTHGNDAKTMWCASPAEGQSASIVLDLGRVEPLGEMWVWNYNAQPENGLKDIKIYMSTDGQTWDEWKGDGYPFRLAKADGSDTLRATNLEDGGAQAPVRFEGAPARYVKLVADDKAGKGNWSESGERTFGLSEVRLYRYSREVVYKGQIDPLAATEFPADEAGLSHPENVINHYGMNGVSDSKDVHGNDANTMWLTASDPKAAPSLTVDLGGTYPLGEMRVWNYNGAGADGSDMSDRGMRDVSIMYSIDGHSWAELKGEGYPYRFARADGSGKLKATNLDGNDGVAVTFGGAQARYVKLEPIGGAGEGNWGAADGQGRLYYGLSELRFYSDAGIAAEPAPEWTGLFSRFEAWTGADGIFSIPLDGYDQPGKLGESSRTLFEFSDTFAGRVNGVSGIRESGGIVNNSIGLLTGSKPDPTAIRFDVAPKSADLSLFTPHTPLSQTLPGSWYWLQDGLAKDGELYAFPILMANDPSQPAGFQFAIKGVSMIKVPLGEDGPDYGKQTQVDAPLYAELPAGKEIVFGAGITDNTVASGAPNPDGFLYVYGYINDKNNGKKQMLVARTTPDKLESFADWRFWNGSDWSPRIEESAPLLDGVSPELSVTPMTQGRWKGKYLVVCEQDSVSGKVAYSAGDSPFGPFEQLTPLYYTAEKEDGHGIITYNAKAHPHLSQQGELLVSYNVNTTDAMASSANANIYRPRWLRIREIVPE</sequence>
<dbReference type="InterPro" id="IPR000421">
    <property type="entry name" value="FA58C"/>
</dbReference>
<dbReference type="EMBL" id="JBHSNC010000045">
    <property type="protein sequence ID" value="MFC5530704.1"/>
    <property type="molecule type" value="Genomic_DNA"/>
</dbReference>
<comment type="caution">
    <text evidence="2">The sequence shown here is derived from an EMBL/GenBank/DDBJ whole genome shotgun (WGS) entry which is preliminary data.</text>
</comment>
<dbReference type="RefSeq" id="WP_378112646.1">
    <property type="nucleotide sequence ID" value="NZ_JBHSNC010000045.1"/>
</dbReference>
<reference evidence="3" key="1">
    <citation type="journal article" date="2019" name="Int. J. Syst. Evol. Microbiol.">
        <title>The Global Catalogue of Microorganisms (GCM) 10K type strain sequencing project: providing services to taxonomists for standard genome sequencing and annotation.</title>
        <authorList>
            <consortium name="The Broad Institute Genomics Platform"/>
            <consortium name="The Broad Institute Genome Sequencing Center for Infectious Disease"/>
            <person name="Wu L."/>
            <person name="Ma J."/>
        </authorList>
    </citation>
    <scope>NUCLEOTIDE SEQUENCE [LARGE SCALE GENOMIC DNA]</scope>
    <source>
        <strain evidence="3">CGMCC 1.18578</strain>
    </source>
</reference>
<dbReference type="Pfam" id="PF00754">
    <property type="entry name" value="F5_F8_type_C"/>
    <property type="match status" value="2"/>
</dbReference>
<evidence type="ECO:0000313" key="3">
    <source>
        <dbReference type="Proteomes" id="UP001596108"/>
    </source>
</evidence>
<dbReference type="PROSITE" id="PS50022">
    <property type="entry name" value="FA58C_3"/>
    <property type="match status" value="2"/>
</dbReference>
<feature type="domain" description="F5/8 type C" evidence="1">
    <location>
        <begin position="38"/>
        <end position="187"/>
    </location>
</feature>
<name>A0ABW0R2M2_9BACL</name>
<dbReference type="Proteomes" id="UP001596108">
    <property type="component" value="Unassembled WGS sequence"/>
</dbReference>
<evidence type="ECO:0000313" key="2">
    <source>
        <dbReference type="EMBL" id="MFC5530704.1"/>
    </source>
</evidence>
<evidence type="ECO:0000259" key="1">
    <source>
        <dbReference type="PROSITE" id="PS50022"/>
    </source>
</evidence>
<keyword evidence="3" id="KW-1185">Reference proteome</keyword>
<dbReference type="Gene3D" id="2.60.120.260">
    <property type="entry name" value="Galactose-binding domain-like"/>
    <property type="match status" value="2"/>
</dbReference>
<feature type="domain" description="F5/8 type C" evidence="1">
    <location>
        <begin position="223"/>
        <end position="400"/>
    </location>
</feature>
<dbReference type="SUPFAM" id="SSF49785">
    <property type="entry name" value="Galactose-binding domain-like"/>
    <property type="match status" value="2"/>
</dbReference>
<dbReference type="Pfam" id="PF13810">
    <property type="entry name" value="DUF4185"/>
    <property type="match status" value="1"/>
</dbReference>
<protein>
    <submittedName>
        <fullName evidence="2">Discoidin domain-containing protein</fullName>
    </submittedName>
</protein>
<proteinExistence type="predicted"/>
<dbReference type="InterPro" id="IPR025442">
    <property type="entry name" value="DUF4185"/>
</dbReference>
<dbReference type="InterPro" id="IPR008979">
    <property type="entry name" value="Galactose-bd-like_sf"/>
</dbReference>
<organism evidence="2 3">
    <name type="scientific">Cohnella yongneupensis</name>
    <dbReference type="NCBI Taxonomy" id="425006"/>
    <lineage>
        <taxon>Bacteria</taxon>
        <taxon>Bacillati</taxon>
        <taxon>Bacillota</taxon>
        <taxon>Bacilli</taxon>
        <taxon>Bacillales</taxon>
        <taxon>Paenibacillaceae</taxon>
        <taxon>Cohnella</taxon>
    </lineage>
</organism>
<accession>A0ABW0R2M2</accession>
<gene>
    <name evidence="2" type="ORF">ACFPQ4_14810</name>
</gene>